<dbReference type="AlphaFoldDB" id="J9GJ54"/>
<organism evidence="2">
    <name type="scientific">gut metagenome</name>
    <dbReference type="NCBI Taxonomy" id="749906"/>
    <lineage>
        <taxon>unclassified sequences</taxon>
        <taxon>metagenomes</taxon>
        <taxon>organismal metagenomes</taxon>
    </lineage>
</organism>
<accession>J9GJ54</accession>
<name>J9GJ54_9ZZZZ</name>
<feature type="compositionally biased region" description="Polar residues" evidence="1">
    <location>
        <begin position="45"/>
        <end position="54"/>
    </location>
</feature>
<proteinExistence type="predicted"/>
<gene>
    <name evidence="2" type="ORF">EVA_04635</name>
</gene>
<reference evidence="2" key="1">
    <citation type="journal article" date="2012" name="PLoS ONE">
        <title>Gene sets for utilization of primary and secondary nutrition supplies in the distal gut of endangered iberian lynx.</title>
        <authorList>
            <person name="Alcaide M."/>
            <person name="Messina E."/>
            <person name="Richter M."/>
            <person name="Bargiela R."/>
            <person name="Peplies J."/>
            <person name="Huws S.A."/>
            <person name="Newbold C.J."/>
            <person name="Golyshin P.N."/>
            <person name="Simon M.A."/>
            <person name="Lopez G."/>
            <person name="Yakimov M.M."/>
            <person name="Ferrer M."/>
        </authorList>
    </citation>
    <scope>NUCLEOTIDE SEQUENCE</scope>
</reference>
<protein>
    <submittedName>
        <fullName evidence="2">Uncharacterized protein</fullName>
    </submittedName>
</protein>
<feature type="region of interest" description="Disordered" evidence="1">
    <location>
        <begin position="26"/>
        <end position="61"/>
    </location>
</feature>
<comment type="caution">
    <text evidence="2">The sequence shown here is derived from an EMBL/GenBank/DDBJ whole genome shotgun (WGS) entry which is preliminary data.</text>
</comment>
<evidence type="ECO:0000256" key="1">
    <source>
        <dbReference type="SAM" id="MobiDB-lite"/>
    </source>
</evidence>
<dbReference type="EMBL" id="AMCI01000928">
    <property type="protein sequence ID" value="EJX07254.1"/>
    <property type="molecule type" value="Genomic_DNA"/>
</dbReference>
<evidence type="ECO:0000313" key="2">
    <source>
        <dbReference type="EMBL" id="EJX07254.1"/>
    </source>
</evidence>
<sequence length="61" mass="7082">MQSRRHSRKFQFLENRSLRVLWPKDEPSATVLPNSERHRHGCHSDCSQQDNAKSAQPVLPS</sequence>